<feature type="region of interest" description="Disordered" evidence="1">
    <location>
        <begin position="781"/>
        <end position="801"/>
    </location>
</feature>
<feature type="compositionally biased region" description="Polar residues" evidence="1">
    <location>
        <begin position="281"/>
        <end position="294"/>
    </location>
</feature>
<dbReference type="AlphaFoldDB" id="A0AAJ0MIB3"/>
<sequence length="911" mass="97008">MDAGTKMEMPLGAIIGLIVAGALAVAAFLGYLAVWLSRRRRAAHRGRELSDEAVDHETEASIPDRPRRLRRGGQTATEPDDDAPIPYHRSLPILPRVLTRCFGRRPSNNWPSDFPRGKNASWIDEDALHGPEVRTQRTRSRRNRIRESWPLGNMAPTLPRIHNTIHGTSYEDQQEQESILGNNHIHSPYGQLRMCTALLPQPPPPAHVGNNDRQLVRKGASMPYAPGSQDSQRQKIGPIASQVRSLPRTPSKARGRNLSTDSTLTEILRSTEKRLQEGAVSRQNTLSKSPNKITETSKECSVECSESARASPIPSRPVSQPRTPSPKKATPRQSIVFGHKREESMGSLTSDTDSFFLDELLHETPESPGGLTSPSRSLRSQQPERQVQRQAPPAQSARSSVSSTLSTVYSEDERLEGAKSAKAKAASHVEPSDPFASSSNVSSTSASGLPARPPSSLGWHRPTNEETLRDSRRQTQWIRDLAAHPVTLPPELKLPPNPIVPGRKPQSFSQVGWYDYSSGGQRGSITFHSQGAARQSSPAKSSIPTKNSQYPLILGTPAASRLSSIVLAPPTSSGPVGLGIFVPESPEPASTPSTAASPKKQLSRSPKPPPQPQQQFRASSASSSVYSQDLNDALSAAARNAANLQANARLGGASPSPSPDHAAAVKRTTERASSTLAATVGDLRRMDSGASTATTASARSASVAGGGSPTLPALRGGGFSPAQRRSGRGNYLALGNASLRDPVGPHTSVAAAGSGSPRRKVAAEGRRGSLLRVAVDVGDEGDDAVEKENQTEEEGRRKKTKTVEFKMPTIDLTVEYGRGGGASSSPAAGSGPAATEGGLREGSGGNVATPASKRRYWESGVSAQGLAGPDGSPRCRKRGSQDSLGLYDSDGFLIATPVRKKEPLSPRLRTG</sequence>
<gene>
    <name evidence="3" type="ORF">B0T25DRAFT_564822</name>
</gene>
<feature type="transmembrane region" description="Helical" evidence="2">
    <location>
        <begin position="12"/>
        <end position="37"/>
    </location>
</feature>
<feature type="compositionally biased region" description="Low complexity" evidence="1">
    <location>
        <begin position="823"/>
        <end position="834"/>
    </location>
</feature>
<accession>A0AAJ0MIB3</accession>
<evidence type="ECO:0000313" key="4">
    <source>
        <dbReference type="Proteomes" id="UP001275084"/>
    </source>
</evidence>
<keyword evidence="2" id="KW-1133">Transmembrane helix</keyword>
<comment type="caution">
    <text evidence="3">The sequence shown here is derived from an EMBL/GenBank/DDBJ whole genome shotgun (WGS) entry which is preliminary data.</text>
</comment>
<feature type="compositionally biased region" description="Basic and acidic residues" evidence="1">
    <location>
        <begin position="462"/>
        <end position="473"/>
    </location>
</feature>
<name>A0AAJ0MIB3_9PEZI</name>
<feature type="compositionally biased region" description="Low complexity" evidence="1">
    <location>
        <begin position="688"/>
        <end position="703"/>
    </location>
</feature>
<feature type="region of interest" description="Disordered" evidence="1">
    <location>
        <begin position="487"/>
        <end position="506"/>
    </location>
</feature>
<feature type="region of interest" description="Disordered" evidence="1">
    <location>
        <begin position="648"/>
        <end position="765"/>
    </location>
</feature>
<feature type="region of interest" description="Disordered" evidence="1">
    <location>
        <begin position="363"/>
        <end position="473"/>
    </location>
</feature>
<proteinExistence type="predicted"/>
<feature type="compositionally biased region" description="Low complexity" evidence="1">
    <location>
        <begin position="379"/>
        <end position="403"/>
    </location>
</feature>
<keyword evidence="4" id="KW-1185">Reference proteome</keyword>
<feature type="compositionally biased region" description="Basic and acidic residues" evidence="1">
    <location>
        <begin position="784"/>
        <end position="801"/>
    </location>
</feature>
<feature type="compositionally biased region" description="Basic and acidic residues" evidence="1">
    <location>
        <begin position="46"/>
        <end position="66"/>
    </location>
</feature>
<dbReference type="Proteomes" id="UP001275084">
    <property type="component" value="Unassembled WGS sequence"/>
</dbReference>
<feature type="region of interest" description="Disordered" evidence="1">
    <location>
        <begin position="524"/>
        <end position="548"/>
    </location>
</feature>
<feature type="region of interest" description="Disordered" evidence="1">
    <location>
        <begin position="578"/>
        <end position="627"/>
    </location>
</feature>
<feature type="region of interest" description="Disordered" evidence="1">
    <location>
        <begin position="46"/>
        <end position="88"/>
    </location>
</feature>
<feature type="region of interest" description="Disordered" evidence="1">
    <location>
        <begin position="220"/>
        <end position="350"/>
    </location>
</feature>
<feature type="region of interest" description="Disordered" evidence="1">
    <location>
        <begin position="815"/>
        <end position="890"/>
    </location>
</feature>
<organism evidence="3 4">
    <name type="scientific">Lasiosphaeria hispida</name>
    <dbReference type="NCBI Taxonomy" id="260671"/>
    <lineage>
        <taxon>Eukaryota</taxon>
        <taxon>Fungi</taxon>
        <taxon>Dikarya</taxon>
        <taxon>Ascomycota</taxon>
        <taxon>Pezizomycotina</taxon>
        <taxon>Sordariomycetes</taxon>
        <taxon>Sordariomycetidae</taxon>
        <taxon>Sordariales</taxon>
        <taxon>Lasiosphaeriaceae</taxon>
        <taxon>Lasiosphaeria</taxon>
    </lineage>
</organism>
<feature type="compositionally biased region" description="Low complexity" evidence="1">
    <location>
        <begin position="583"/>
        <end position="605"/>
    </location>
</feature>
<feature type="compositionally biased region" description="Low complexity" evidence="1">
    <location>
        <begin position="613"/>
        <end position="627"/>
    </location>
</feature>
<reference evidence="3" key="1">
    <citation type="journal article" date="2023" name="Mol. Phylogenet. Evol.">
        <title>Genome-scale phylogeny and comparative genomics of the fungal order Sordariales.</title>
        <authorList>
            <person name="Hensen N."/>
            <person name="Bonometti L."/>
            <person name="Westerberg I."/>
            <person name="Brannstrom I.O."/>
            <person name="Guillou S."/>
            <person name="Cros-Aarteil S."/>
            <person name="Calhoun S."/>
            <person name="Haridas S."/>
            <person name="Kuo A."/>
            <person name="Mondo S."/>
            <person name="Pangilinan J."/>
            <person name="Riley R."/>
            <person name="LaButti K."/>
            <person name="Andreopoulos B."/>
            <person name="Lipzen A."/>
            <person name="Chen C."/>
            <person name="Yan M."/>
            <person name="Daum C."/>
            <person name="Ng V."/>
            <person name="Clum A."/>
            <person name="Steindorff A."/>
            <person name="Ohm R.A."/>
            <person name="Martin F."/>
            <person name="Silar P."/>
            <person name="Natvig D.O."/>
            <person name="Lalanne C."/>
            <person name="Gautier V."/>
            <person name="Ament-Velasquez S.L."/>
            <person name="Kruys A."/>
            <person name="Hutchinson M.I."/>
            <person name="Powell A.J."/>
            <person name="Barry K."/>
            <person name="Miller A.N."/>
            <person name="Grigoriev I.V."/>
            <person name="Debuchy R."/>
            <person name="Gladieux P."/>
            <person name="Hiltunen Thoren M."/>
            <person name="Johannesson H."/>
        </authorList>
    </citation>
    <scope>NUCLEOTIDE SEQUENCE</scope>
    <source>
        <strain evidence="3">CBS 955.72</strain>
    </source>
</reference>
<reference evidence="3" key="2">
    <citation type="submission" date="2023-06" db="EMBL/GenBank/DDBJ databases">
        <authorList>
            <consortium name="Lawrence Berkeley National Laboratory"/>
            <person name="Haridas S."/>
            <person name="Hensen N."/>
            <person name="Bonometti L."/>
            <person name="Westerberg I."/>
            <person name="Brannstrom I.O."/>
            <person name="Guillou S."/>
            <person name="Cros-Aarteil S."/>
            <person name="Calhoun S."/>
            <person name="Kuo A."/>
            <person name="Mondo S."/>
            <person name="Pangilinan J."/>
            <person name="Riley R."/>
            <person name="Labutti K."/>
            <person name="Andreopoulos B."/>
            <person name="Lipzen A."/>
            <person name="Chen C."/>
            <person name="Yanf M."/>
            <person name="Daum C."/>
            <person name="Ng V."/>
            <person name="Clum A."/>
            <person name="Steindorff A."/>
            <person name="Ohm R."/>
            <person name="Martin F."/>
            <person name="Silar P."/>
            <person name="Natvig D."/>
            <person name="Lalanne C."/>
            <person name="Gautier V."/>
            <person name="Ament-Velasquez S.L."/>
            <person name="Kruys A."/>
            <person name="Hutchinson M.I."/>
            <person name="Powell A.J."/>
            <person name="Barry K."/>
            <person name="Miller A.N."/>
            <person name="Grigoriev I.V."/>
            <person name="Debuchy R."/>
            <person name="Gladieux P."/>
            <person name="Thoren M.H."/>
            <person name="Johannesson H."/>
        </authorList>
    </citation>
    <scope>NUCLEOTIDE SEQUENCE</scope>
    <source>
        <strain evidence="3">CBS 955.72</strain>
    </source>
</reference>
<evidence type="ECO:0000256" key="1">
    <source>
        <dbReference type="SAM" id="MobiDB-lite"/>
    </source>
</evidence>
<feature type="compositionally biased region" description="Low complexity" evidence="1">
    <location>
        <begin position="437"/>
        <end position="447"/>
    </location>
</feature>
<evidence type="ECO:0000313" key="3">
    <source>
        <dbReference type="EMBL" id="KAK3359857.1"/>
    </source>
</evidence>
<dbReference type="EMBL" id="JAUIQD010000002">
    <property type="protein sequence ID" value="KAK3359857.1"/>
    <property type="molecule type" value="Genomic_DNA"/>
</dbReference>
<protein>
    <submittedName>
        <fullName evidence="3">Uncharacterized protein</fullName>
    </submittedName>
</protein>
<keyword evidence="2" id="KW-0472">Membrane</keyword>
<evidence type="ECO:0000256" key="2">
    <source>
        <dbReference type="SAM" id="Phobius"/>
    </source>
</evidence>
<keyword evidence="2" id="KW-0812">Transmembrane</keyword>